<dbReference type="InterPro" id="IPR008969">
    <property type="entry name" value="CarboxyPept-like_regulatory"/>
</dbReference>
<dbReference type="Gene3D" id="2.60.40.1120">
    <property type="entry name" value="Carboxypeptidase-like, regulatory domain"/>
    <property type="match status" value="1"/>
</dbReference>
<accession>A0A4R2E3Y1</accession>
<dbReference type="GO" id="GO:0004180">
    <property type="term" value="F:carboxypeptidase activity"/>
    <property type="evidence" value="ECO:0007669"/>
    <property type="project" value="UniProtKB-KW"/>
</dbReference>
<keyword evidence="1" id="KW-0645">Protease</keyword>
<proteinExistence type="predicted"/>
<gene>
    <name evidence="1" type="ORF">CLV25_12114</name>
</gene>
<evidence type="ECO:0000313" key="1">
    <source>
        <dbReference type="EMBL" id="TCN62055.1"/>
    </source>
</evidence>
<dbReference type="AlphaFoldDB" id="A0A4R2E3Y1"/>
<keyword evidence="1" id="KW-0378">Hydrolase</keyword>
<protein>
    <submittedName>
        <fullName evidence="1">Carboxypeptidase family protein</fullName>
    </submittedName>
</protein>
<dbReference type="Proteomes" id="UP000294830">
    <property type="component" value="Unassembled WGS sequence"/>
</dbReference>
<name>A0A4R2E3Y1_9BACT</name>
<dbReference type="SUPFAM" id="SSF49464">
    <property type="entry name" value="Carboxypeptidase regulatory domain-like"/>
    <property type="match status" value="1"/>
</dbReference>
<keyword evidence="2" id="KW-1185">Reference proteome</keyword>
<dbReference type="EMBL" id="SLWB01000021">
    <property type="protein sequence ID" value="TCN62055.1"/>
    <property type="molecule type" value="Genomic_DNA"/>
</dbReference>
<sequence>MGVIAARCTIISKSAEASSNADAQKLAADLLKDIASDKDINLSVKLKYEESLTTKKDVKKWQALTVNSSVNSLLMLESLKPATEANPRALATKTNFSEKKLPALLKEAKVIDSVLKEKTSELLAHGYKQEQIDELGINIQKLVQTSDKVNAIVVELGLLRGKRKAMETEIDGKFRMLNSMVMVNKGLMPTLYNEYFSVKQIRNHNSHMTIEGSITCNGQPLANASITIISTVEAKKKTPRKVAADGSTVPTEKVIVSKLSNIKGEFSTTKLKSGTYKAIISKNGHTSQEVTLFVNPKETTKISVSLDKLEVFNN</sequence>
<comment type="caution">
    <text evidence="1">The sequence shown here is derived from an EMBL/GenBank/DDBJ whole genome shotgun (WGS) entry which is preliminary data.</text>
</comment>
<organism evidence="1 2">
    <name type="scientific">Acetobacteroides hydrogenigenes</name>
    <dbReference type="NCBI Taxonomy" id="979970"/>
    <lineage>
        <taxon>Bacteria</taxon>
        <taxon>Pseudomonadati</taxon>
        <taxon>Bacteroidota</taxon>
        <taxon>Bacteroidia</taxon>
        <taxon>Bacteroidales</taxon>
        <taxon>Rikenellaceae</taxon>
        <taxon>Acetobacteroides</taxon>
    </lineage>
</organism>
<keyword evidence="1" id="KW-0121">Carboxypeptidase</keyword>
<reference evidence="1 2" key="1">
    <citation type="submission" date="2019-03" db="EMBL/GenBank/DDBJ databases">
        <title>Genomic Encyclopedia of Archaeal and Bacterial Type Strains, Phase II (KMG-II): from individual species to whole genera.</title>
        <authorList>
            <person name="Goeker M."/>
        </authorList>
    </citation>
    <scope>NUCLEOTIDE SEQUENCE [LARGE SCALE GENOMIC DNA]</scope>
    <source>
        <strain evidence="1 2">RL-C</strain>
    </source>
</reference>
<evidence type="ECO:0000313" key="2">
    <source>
        <dbReference type="Proteomes" id="UP000294830"/>
    </source>
</evidence>